<feature type="domain" description="C2H2-type" evidence="9">
    <location>
        <begin position="400"/>
        <end position="426"/>
    </location>
</feature>
<dbReference type="SMART" id="SM00355">
    <property type="entry name" value="ZnF_C2H2"/>
    <property type="match status" value="4"/>
</dbReference>
<evidence type="ECO:0000256" key="6">
    <source>
        <dbReference type="ARBA" id="ARBA00023242"/>
    </source>
</evidence>
<dbReference type="GO" id="GO:0005634">
    <property type="term" value="C:nucleus"/>
    <property type="evidence" value="ECO:0007669"/>
    <property type="project" value="UniProtKB-SubCell"/>
</dbReference>
<feature type="compositionally biased region" description="Basic and acidic residues" evidence="8">
    <location>
        <begin position="254"/>
        <end position="271"/>
    </location>
</feature>
<evidence type="ECO:0000256" key="1">
    <source>
        <dbReference type="ARBA" id="ARBA00004123"/>
    </source>
</evidence>
<dbReference type="FunFam" id="3.30.160.60:FF:000100">
    <property type="entry name" value="Zinc finger 45-like"/>
    <property type="match status" value="1"/>
</dbReference>
<dbReference type="PANTHER" id="PTHR16515">
    <property type="entry name" value="PR DOMAIN ZINC FINGER PROTEIN"/>
    <property type="match status" value="1"/>
</dbReference>
<accession>A0AAV2QAH5</accession>
<proteinExistence type="predicted"/>
<feature type="domain" description="C2H2-type" evidence="9">
    <location>
        <begin position="484"/>
        <end position="507"/>
    </location>
</feature>
<dbReference type="FunFam" id="3.30.160.60:FF:001732">
    <property type="entry name" value="Zgc:162936"/>
    <property type="match status" value="1"/>
</dbReference>
<gene>
    <name evidence="10" type="ORF">MNOR_LOCUS9781</name>
</gene>
<feature type="compositionally biased region" description="Acidic residues" evidence="8">
    <location>
        <begin position="242"/>
        <end position="253"/>
    </location>
</feature>
<reference evidence="10 11" key="1">
    <citation type="submission" date="2024-05" db="EMBL/GenBank/DDBJ databases">
        <authorList>
            <person name="Wallberg A."/>
        </authorList>
    </citation>
    <scope>NUCLEOTIDE SEQUENCE [LARGE SCALE GENOMIC DNA]</scope>
</reference>
<dbReference type="Gene3D" id="3.30.160.60">
    <property type="entry name" value="Classic Zinc Finger"/>
    <property type="match status" value="2"/>
</dbReference>
<sequence length="821" mass="92468">MAGREGTRRKKISVLHMLGTWEGYIDGCNCPGCKEVEAEEKVSHYLLNKGNKNPTKKGKKPGRKPKEIDRAEIEISEDPTTGETIAENISTNYKTGRVPSNSSGSSETSQEKKMIEKVVIAGSSFEIKSKSGSCEIKSSGDSENESESNRNFNVISISKPIENCERVETNTNKVKVLVGSTDPALPDIDIECEDDDQAFDDVLSISSEKKSYSSELDRSGSRQKPLHNKLARVTDDVKIKEEPEEYFSDEEEIERGRGKRPSEMGRLDPRGSKRARMVTSEVENIYAKPRMVFTGKGVVRKYEPGVDKTPKSKRGRKPGKIVIPIKIKQEPREFNEDEENEIDQLHQALSEAADNLSGGEDEEYLLQQLEEDQKDGISRLTKKKSNKLFKRVETDGDKYVECNMCFKMLKESSIKQHYKTHTGEKPYHCDECNARFTRKGDVDRHRKLVHKNLKPFKCQKCEKEFSDRKNLKIHLQNHDKAIYYSCDTCNFKFGKREYYENHIRYIHPLPDGIIPVFSELDEDLAGKQLRELEKEERRESLAKNGDSNEKEFDDEIDEEEKAMEITVTEGQENKVLSSGKIGNIKRDKDMNIECENLLPSDTIGADMPLLEADSAKEISDKLIDVNQNASNTAVTISNGTISFTQTVVDTETQDEELVNKAIAAAVSQAASTIESLQSLAGPNISGSNGEEEFYTDEEDDDMLDEEDDIQEMLDAEEDMLPTSGNNLTPTKPVDHHHHQEQQQQQQQQQPTEIHINASVGGQMRKFIIQVPAGSNLNIQTPEGMEMIVSMVNQLCAGKGDLDGPIEVVMHNPNDEQNSAVR</sequence>
<dbReference type="GO" id="GO:0005694">
    <property type="term" value="C:chromosome"/>
    <property type="evidence" value="ECO:0007669"/>
    <property type="project" value="UniProtKB-ARBA"/>
</dbReference>
<dbReference type="EMBL" id="CAXKWB010004792">
    <property type="protein sequence ID" value="CAL4075464.1"/>
    <property type="molecule type" value="Genomic_DNA"/>
</dbReference>
<dbReference type="AlphaFoldDB" id="A0AAV2QAH5"/>
<keyword evidence="2" id="KW-0479">Metal-binding</keyword>
<dbReference type="PROSITE" id="PS50157">
    <property type="entry name" value="ZINC_FINGER_C2H2_2"/>
    <property type="match status" value="4"/>
</dbReference>
<protein>
    <recommendedName>
        <fullName evidence="9">C2H2-type domain-containing protein</fullName>
    </recommendedName>
</protein>
<organism evidence="10 11">
    <name type="scientific">Meganyctiphanes norvegica</name>
    <name type="common">Northern krill</name>
    <name type="synonym">Thysanopoda norvegica</name>
    <dbReference type="NCBI Taxonomy" id="48144"/>
    <lineage>
        <taxon>Eukaryota</taxon>
        <taxon>Metazoa</taxon>
        <taxon>Ecdysozoa</taxon>
        <taxon>Arthropoda</taxon>
        <taxon>Crustacea</taxon>
        <taxon>Multicrustacea</taxon>
        <taxon>Malacostraca</taxon>
        <taxon>Eumalacostraca</taxon>
        <taxon>Eucarida</taxon>
        <taxon>Euphausiacea</taxon>
        <taxon>Euphausiidae</taxon>
        <taxon>Meganyctiphanes</taxon>
    </lineage>
</organism>
<keyword evidence="6" id="KW-0539">Nucleus</keyword>
<dbReference type="PANTHER" id="PTHR16515:SF49">
    <property type="entry name" value="GASTRULA ZINC FINGER PROTEIN XLCGF49.1-LIKE-RELATED"/>
    <property type="match status" value="1"/>
</dbReference>
<evidence type="ECO:0000256" key="2">
    <source>
        <dbReference type="ARBA" id="ARBA00022723"/>
    </source>
</evidence>
<evidence type="ECO:0000256" key="4">
    <source>
        <dbReference type="ARBA" id="ARBA00022771"/>
    </source>
</evidence>
<dbReference type="Proteomes" id="UP001497623">
    <property type="component" value="Unassembled WGS sequence"/>
</dbReference>
<feature type="compositionally biased region" description="Polar residues" evidence="8">
    <location>
        <begin position="78"/>
        <end position="94"/>
    </location>
</feature>
<evidence type="ECO:0000256" key="3">
    <source>
        <dbReference type="ARBA" id="ARBA00022737"/>
    </source>
</evidence>
<dbReference type="GO" id="GO:0043565">
    <property type="term" value="F:sequence-specific DNA binding"/>
    <property type="evidence" value="ECO:0007669"/>
    <property type="project" value="UniProtKB-ARBA"/>
</dbReference>
<comment type="caution">
    <text evidence="10">The sequence shown here is derived from an EMBL/GenBank/DDBJ whole genome shotgun (WGS) entry which is preliminary data.</text>
</comment>
<dbReference type="GO" id="GO:0045893">
    <property type="term" value="P:positive regulation of DNA-templated transcription"/>
    <property type="evidence" value="ECO:0007669"/>
    <property type="project" value="UniProtKB-ARBA"/>
</dbReference>
<dbReference type="InterPro" id="IPR013087">
    <property type="entry name" value="Znf_C2H2_type"/>
</dbReference>
<keyword evidence="3" id="KW-0677">Repeat</keyword>
<dbReference type="PROSITE" id="PS00028">
    <property type="entry name" value="ZINC_FINGER_C2H2_1"/>
    <property type="match status" value="3"/>
</dbReference>
<feature type="region of interest" description="Disordered" evidence="8">
    <location>
        <begin position="534"/>
        <end position="555"/>
    </location>
</feature>
<feature type="compositionally biased region" description="Basic and acidic residues" evidence="8">
    <location>
        <begin position="64"/>
        <end position="73"/>
    </location>
</feature>
<evidence type="ECO:0000313" key="10">
    <source>
        <dbReference type="EMBL" id="CAL4075464.1"/>
    </source>
</evidence>
<evidence type="ECO:0000256" key="5">
    <source>
        <dbReference type="ARBA" id="ARBA00022833"/>
    </source>
</evidence>
<dbReference type="Pfam" id="PF00096">
    <property type="entry name" value="zf-C2H2"/>
    <property type="match status" value="1"/>
</dbReference>
<evidence type="ECO:0000259" key="9">
    <source>
        <dbReference type="PROSITE" id="PS50157"/>
    </source>
</evidence>
<feature type="region of interest" description="Disordered" evidence="8">
    <location>
        <begin position="47"/>
        <end position="112"/>
    </location>
</feature>
<keyword evidence="11" id="KW-1185">Reference proteome</keyword>
<evidence type="ECO:0000256" key="7">
    <source>
        <dbReference type="PROSITE-ProRule" id="PRU00042"/>
    </source>
</evidence>
<feature type="compositionally biased region" description="Basic and acidic residues" evidence="8">
    <location>
        <begin position="232"/>
        <end position="241"/>
    </location>
</feature>
<dbReference type="InterPro" id="IPR050331">
    <property type="entry name" value="Zinc_finger"/>
</dbReference>
<comment type="subcellular location">
    <subcellularLocation>
        <location evidence="1">Nucleus</location>
    </subcellularLocation>
</comment>
<evidence type="ECO:0000256" key="8">
    <source>
        <dbReference type="SAM" id="MobiDB-lite"/>
    </source>
</evidence>
<name>A0AAV2QAH5_MEGNR</name>
<feature type="region of interest" description="Disordered" evidence="8">
    <location>
        <begin position="131"/>
        <end position="151"/>
    </location>
</feature>
<feature type="domain" description="C2H2-type" evidence="9">
    <location>
        <begin position="427"/>
        <end position="455"/>
    </location>
</feature>
<keyword evidence="5" id="KW-0862">Zinc</keyword>
<keyword evidence="4 7" id="KW-0863">Zinc-finger</keyword>
<dbReference type="SUPFAM" id="SSF57667">
    <property type="entry name" value="beta-beta-alpha zinc fingers"/>
    <property type="match status" value="2"/>
</dbReference>
<feature type="domain" description="C2H2-type" evidence="9">
    <location>
        <begin position="456"/>
        <end position="478"/>
    </location>
</feature>
<feature type="region of interest" description="Disordered" evidence="8">
    <location>
        <begin position="208"/>
        <end position="277"/>
    </location>
</feature>
<dbReference type="InterPro" id="IPR036236">
    <property type="entry name" value="Znf_C2H2_sf"/>
</dbReference>
<feature type="compositionally biased region" description="Basic and acidic residues" evidence="8">
    <location>
        <begin position="208"/>
        <end position="220"/>
    </location>
</feature>
<feature type="compositionally biased region" description="Polar residues" evidence="8">
    <location>
        <begin position="679"/>
        <end position="688"/>
    </location>
</feature>
<feature type="region of interest" description="Disordered" evidence="8">
    <location>
        <begin position="679"/>
        <end position="700"/>
    </location>
</feature>
<feature type="compositionally biased region" description="Acidic residues" evidence="8">
    <location>
        <begin position="689"/>
        <end position="700"/>
    </location>
</feature>
<dbReference type="GO" id="GO:0008270">
    <property type="term" value="F:zinc ion binding"/>
    <property type="evidence" value="ECO:0007669"/>
    <property type="project" value="UniProtKB-KW"/>
</dbReference>
<feature type="compositionally biased region" description="Basic and acidic residues" evidence="8">
    <location>
        <begin position="534"/>
        <end position="550"/>
    </location>
</feature>
<feature type="region of interest" description="Disordered" evidence="8">
    <location>
        <begin position="719"/>
        <end position="750"/>
    </location>
</feature>
<evidence type="ECO:0000313" key="11">
    <source>
        <dbReference type="Proteomes" id="UP001497623"/>
    </source>
</evidence>
<feature type="compositionally biased region" description="Basic residues" evidence="8">
    <location>
        <begin position="54"/>
        <end position="63"/>
    </location>
</feature>